<gene>
    <name evidence="1" type="ORF">COZ13_06325</name>
</gene>
<organism evidence="1 2">
    <name type="scientific">Candidatus Desantisbacteria bacterium CG_4_10_14_3_um_filter_40_18</name>
    <dbReference type="NCBI Taxonomy" id="1974544"/>
    <lineage>
        <taxon>Bacteria</taxon>
        <taxon>Candidatus Desantisiibacteriota</taxon>
    </lineage>
</organism>
<accession>A0A2M7P120</accession>
<comment type="caution">
    <text evidence="1">The sequence shown here is derived from an EMBL/GenBank/DDBJ whole genome shotgun (WGS) entry which is preliminary data.</text>
</comment>
<proteinExistence type="predicted"/>
<dbReference type="AlphaFoldDB" id="A0A2M7P120"/>
<dbReference type="EMBL" id="PFKI01000191">
    <property type="protein sequence ID" value="PIY19246.1"/>
    <property type="molecule type" value="Genomic_DNA"/>
</dbReference>
<name>A0A2M7P120_9BACT</name>
<protein>
    <submittedName>
        <fullName evidence="1">Uncharacterized protein</fullName>
    </submittedName>
</protein>
<feature type="non-terminal residue" evidence="1">
    <location>
        <position position="84"/>
    </location>
</feature>
<evidence type="ECO:0000313" key="1">
    <source>
        <dbReference type="EMBL" id="PIY19246.1"/>
    </source>
</evidence>
<evidence type="ECO:0000313" key="2">
    <source>
        <dbReference type="Proteomes" id="UP000231028"/>
    </source>
</evidence>
<dbReference type="Proteomes" id="UP000231028">
    <property type="component" value="Unassembled WGS sequence"/>
</dbReference>
<reference evidence="2" key="1">
    <citation type="submission" date="2017-09" db="EMBL/GenBank/DDBJ databases">
        <title>Depth-based differentiation of microbial function through sediment-hosted aquifers and enrichment of novel symbionts in the deep terrestrial subsurface.</title>
        <authorList>
            <person name="Probst A.J."/>
            <person name="Ladd B."/>
            <person name="Jarett J.K."/>
            <person name="Geller-Mcgrath D.E."/>
            <person name="Sieber C.M.K."/>
            <person name="Emerson J.B."/>
            <person name="Anantharaman K."/>
            <person name="Thomas B.C."/>
            <person name="Malmstrom R."/>
            <person name="Stieglmeier M."/>
            <person name="Klingl A."/>
            <person name="Woyke T."/>
            <person name="Ryan C.M."/>
            <person name="Banfield J.F."/>
        </authorList>
    </citation>
    <scope>NUCLEOTIDE SEQUENCE [LARGE SCALE GENOMIC DNA]</scope>
</reference>
<sequence>MVTVLISVPITAVFAEQSGSTPESGVTSRIRQVYDALVDLAYGDEGSGGWGDFGAMWNRIYSAGAWTPDGTATSEDVLAGETFY</sequence>